<dbReference type="RefSeq" id="WP_179815525.1">
    <property type="nucleotide sequence ID" value="NZ_JACBZD010000001.1"/>
</dbReference>
<comment type="similarity">
    <text evidence="6">Belongs to the peptidase M48 family.</text>
</comment>
<sequence>MTRPPVPRPEPVPGASHPGAGEEVREPGGARAVDAADPALDFTPEERARGRRVGRPARRVAVAATLVSLAATLSLGLTPAGAGLLRAVTGAFPGGVVVDVPIAAVLLCAVGTVVRLPFAAALHRLLRRHGPVTQGWAGWWADRARSFLLAAAFQAAVLAVVYTLLRAWPERWWLPGAGIAAVAAVLLSAAYPLVVEPVFNRFRPLPAGPLREALLDLAARARLPLRDVLVADASRRSTALNAYVSGLGATRRVVVHDTLVEAAPTREIVSVAAHELGHVAHRDVAVGTVLGAVGAAATVVWTGLLLDVEAVRAAAGVRDAAGPESAALLLALVAVPGVLGGPLGAAISRRAEARADRYALDLTRDPAAFVAMQRRLAVAGYADLTPNRLLHALLGTHPTTVRRIAAARRWAARNGVPVPPPLVGGG</sequence>
<gene>
    <name evidence="11" type="ORF">FHU37_003984</name>
</gene>
<dbReference type="GO" id="GO:0006508">
    <property type="term" value="P:proteolysis"/>
    <property type="evidence" value="ECO:0007669"/>
    <property type="project" value="UniProtKB-KW"/>
</dbReference>
<keyword evidence="8" id="KW-0472">Membrane</keyword>
<dbReference type="InterPro" id="IPR001915">
    <property type="entry name" value="Peptidase_M48"/>
</dbReference>
<keyword evidence="12" id="KW-1185">Reference proteome</keyword>
<dbReference type="PANTHER" id="PTHR10120">
    <property type="entry name" value="CAAX PRENYL PROTEASE 1"/>
    <property type="match status" value="1"/>
</dbReference>
<evidence type="ECO:0000256" key="8">
    <source>
        <dbReference type="SAM" id="Phobius"/>
    </source>
</evidence>
<evidence type="ECO:0000256" key="5">
    <source>
        <dbReference type="ARBA" id="ARBA00023049"/>
    </source>
</evidence>
<feature type="region of interest" description="Disordered" evidence="7">
    <location>
        <begin position="1"/>
        <end position="38"/>
    </location>
</feature>
<dbReference type="GO" id="GO:0046872">
    <property type="term" value="F:metal ion binding"/>
    <property type="evidence" value="ECO:0007669"/>
    <property type="project" value="UniProtKB-KW"/>
</dbReference>
<protein>
    <submittedName>
        <fullName evidence="11">STE24 endopeptidase</fullName>
        <ecNumber evidence="11">3.4.24.84</ecNumber>
    </submittedName>
</protein>
<evidence type="ECO:0000259" key="9">
    <source>
        <dbReference type="Pfam" id="PF01435"/>
    </source>
</evidence>
<reference evidence="11 12" key="1">
    <citation type="submission" date="2020-07" db="EMBL/GenBank/DDBJ databases">
        <title>Sequencing the genomes of 1000 actinobacteria strains.</title>
        <authorList>
            <person name="Klenk H.-P."/>
        </authorList>
    </citation>
    <scope>NUCLEOTIDE SEQUENCE [LARGE SCALE GENOMIC DNA]</scope>
    <source>
        <strain evidence="11 12">DSM 42178</strain>
    </source>
</reference>
<name>A0A853A8S8_9ACTN</name>
<keyword evidence="5 6" id="KW-0482">Metalloprotease</keyword>
<keyword evidence="8" id="KW-0812">Transmembrane</keyword>
<dbReference type="GO" id="GO:0004222">
    <property type="term" value="F:metalloendopeptidase activity"/>
    <property type="evidence" value="ECO:0007669"/>
    <property type="project" value="InterPro"/>
</dbReference>
<dbReference type="Proteomes" id="UP000567795">
    <property type="component" value="Unassembled WGS sequence"/>
</dbReference>
<dbReference type="AlphaFoldDB" id="A0A853A8S8"/>
<keyword evidence="8" id="KW-1133">Transmembrane helix</keyword>
<keyword evidence="1 6" id="KW-0645">Protease</keyword>
<evidence type="ECO:0000256" key="6">
    <source>
        <dbReference type="RuleBase" id="RU003983"/>
    </source>
</evidence>
<dbReference type="InterPro" id="IPR032456">
    <property type="entry name" value="Peptidase_M48_N"/>
</dbReference>
<feature type="compositionally biased region" description="Pro residues" evidence="7">
    <location>
        <begin position="1"/>
        <end position="12"/>
    </location>
</feature>
<dbReference type="Pfam" id="PF01435">
    <property type="entry name" value="Peptidase_M48"/>
    <property type="match status" value="1"/>
</dbReference>
<feature type="transmembrane region" description="Helical" evidence="8">
    <location>
        <begin position="147"/>
        <end position="165"/>
    </location>
</feature>
<feature type="transmembrane region" description="Helical" evidence="8">
    <location>
        <begin position="326"/>
        <end position="347"/>
    </location>
</feature>
<feature type="domain" description="Peptidase M48" evidence="9">
    <location>
        <begin position="206"/>
        <end position="410"/>
    </location>
</feature>
<dbReference type="Pfam" id="PF16491">
    <property type="entry name" value="Peptidase_M48_N"/>
    <property type="match status" value="1"/>
</dbReference>
<comment type="cofactor">
    <cofactor evidence="6">
        <name>Zn(2+)</name>
        <dbReference type="ChEBI" id="CHEBI:29105"/>
    </cofactor>
    <text evidence="6">Binds 1 zinc ion per subunit.</text>
</comment>
<keyword evidence="4 6" id="KW-0862">Zinc</keyword>
<evidence type="ECO:0000256" key="4">
    <source>
        <dbReference type="ARBA" id="ARBA00022833"/>
    </source>
</evidence>
<evidence type="ECO:0000256" key="1">
    <source>
        <dbReference type="ARBA" id="ARBA00022670"/>
    </source>
</evidence>
<dbReference type="EMBL" id="JACBZD010000001">
    <property type="protein sequence ID" value="NYI07041.1"/>
    <property type="molecule type" value="Genomic_DNA"/>
</dbReference>
<proteinExistence type="inferred from homology"/>
<evidence type="ECO:0000259" key="10">
    <source>
        <dbReference type="Pfam" id="PF16491"/>
    </source>
</evidence>
<comment type="caution">
    <text evidence="11">The sequence shown here is derived from an EMBL/GenBank/DDBJ whole genome shotgun (WGS) entry which is preliminary data.</text>
</comment>
<keyword evidence="2" id="KW-0479">Metal-binding</keyword>
<feature type="transmembrane region" description="Helical" evidence="8">
    <location>
        <begin position="60"/>
        <end position="82"/>
    </location>
</feature>
<dbReference type="EC" id="3.4.24.84" evidence="11"/>
<feature type="transmembrane region" description="Helical" evidence="8">
    <location>
        <begin position="284"/>
        <end position="306"/>
    </location>
</feature>
<feature type="transmembrane region" description="Helical" evidence="8">
    <location>
        <begin position="171"/>
        <end position="194"/>
    </location>
</feature>
<evidence type="ECO:0000313" key="11">
    <source>
        <dbReference type="EMBL" id="NYI07041.1"/>
    </source>
</evidence>
<feature type="domain" description="CAAX prenyl protease 1 N-terminal" evidence="10">
    <location>
        <begin position="61"/>
        <end position="201"/>
    </location>
</feature>
<evidence type="ECO:0000256" key="2">
    <source>
        <dbReference type="ARBA" id="ARBA00022723"/>
    </source>
</evidence>
<evidence type="ECO:0000256" key="7">
    <source>
        <dbReference type="SAM" id="MobiDB-lite"/>
    </source>
</evidence>
<accession>A0A853A8S8</accession>
<keyword evidence="3 6" id="KW-0378">Hydrolase</keyword>
<dbReference type="Gene3D" id="3.30.2010.10">
    <property type="entry name" value="Metalloproteases ('zincins'), catalytic domain"/>
    <property type="match status" value="1"/>
</dbReference>
<evidence type="ECO:0000313" key="12">
    <source>
        <dbReference type="Proteomes" id="UP000567795"/>
    </source>
</evidence>
<organism evidence="11 12">
    <name type="scientific">Allostreptomyces psammosilenae</name>
    <dbReference type="NCBI Taxonomy" id="1892865"/>
    <lineage>
        <taxon>Bacteria</taxon>
        <taxon>Bacillati</taxon>
        <taxon>Actinomycetota</taxon>
        <taxon>Actinomycetes</taxon>
        <taxon>Kitasatosporales</taxon>
        <taxon>Streptomycetaceae</taxon>
        <taxon>Allostreptomyces</taxon>
    </lineage>
</organism>
<feature type="transmembrane region" description="Helical" evidence="8">
    <location>
        <begin position="102"/>
        <end position="126"/>
    </location>
</feature>
<evidence type="ECO:0000256" key="3">
    <source>
        <dbReference type="ARBA" id="ARBA00022801"/>
    </source>
</evidence>